<keyword evidence="1" id="KW-0812">Transmembrane</keyword>
<evidence type="ECO:0000313" key="2">
    <source>
        <dbReference type="EMBL" id="SHO48100.1"/>
    </source>
</evidence>
<reference evidence="2 3" key="1">
    <citation type="submission" date="2016-12" db="EMBL/GenBank/DDBJ databases">
        <authorList>
            <person name="Song W.-J."/>
            <person name="Kurnit D.M."/>
        </authorList>
    </citation>
    <scope>NUCLEOTIDE SEQUENCE [LARGE SCALE GENOMIC DNA]</scope>
    <source>
        <strain evidence="2 3">DSM 18488</strain>
    </source>
</reference>
<dbReference type="Proteomes" id="UP000184603">
    <property type="component" value="Unassembled WGS sequence"/>
</dbReference>
<dbReference type="EMBL" id="FRFE01000009">
    <property type="protein sequence ID" value="SHO48100.1"/>
    <property type="molecule type" value="Genomic_DNA"/>
</dbReference>
<gene>
    <name evidence="2" type="ORF">SAMN02745220_02129</name>
</gene>
<sequence length="145" mass="15994">MKQRVTALFLVLLGALLVGYAVMGPALQLFGTSAMGTVTDIRRQGGDRGEPIRNRYNFGVGFHFFLQDGTRVEGATTVVGSSYSAGIAKGPARVLYFPYLPVINSLEKQTHFTIYSIILLIAGCFLIRVGIKDPLNTKQRRKKKR</sequence>
<proteinExistence type="predicted"/>
<keyword evidence="1" id="KW-0472">Membrane</keyword>
<keyword evidence="3" id="KW-1185">Reference proteome</keyword>
<accession>A0A1M7Y672</accession>
<dbReference type="AlphaFoldDB" id="A0A1M7Y672"/>
<evidence type="ECO:0000256" key="1">
    <source>
        <dbReference type="SAM" id="Phobius"/>
    </source>
</evidence>
<organism evidence="2 3">
    <name type="scientific">Desulfopila aestuarii DSM 18488</name>
    <dbReference type="NCBI Taxonomy" id="1121416"/>
    <lineage>
        <taxon>Bacteria</taxon>
        <taxon>Pseudomonadati</taxon>
        <taxon>Thermodesulfobacteriota</taxon>
        <taxon>Desulfobulbia</taxon>
        <taxon>Desulfobulbales</taxon>
        <taxon>Desulfocapsaceae</taxon>
        <taxon>Desulfopila</taxon>
    </lineage>
</organism>
<feature type="transmembrane region" description="Helical" evidence="1">
    <location>
        <begin position="112"/>
        <end position="131"/>
    </location>
</feature>
<protein>
    <submittedName>
        <fullName evidence="2">Uncharacterized protein</fullName>
    </submittedName>
</protein>
<evidence type="ECO:0000313" key="3">
    <source>
        <dbReference type="Proteomes" id="UP000184603"/>
    </source>
</evidence>
<keyword evidence="1" id="KW-1133">Transmembrane helix</keyword>
<name>A0A1M7Y672_9BACT</name>